<organism evidence="2 3">
    <name type="scientific">Colocasia esculenta</name>
    <name type="common">Wild taro</name>
    <name type="synonym">Arum esculentum</name>
    <dbReference type="NCBI Taxonomy" id="4460"/>
    <lineage>
        <taxon>Eukaryota</taxon>
        <taxon>Viridiplantae</taxon>
        <taxon>Streptophyta</taxon>
        <taxon>Embryophyta</taxon>
        <taxon>Tracheophyta</taxon>
        <taxon>Spermatophyta</taxon>
        <taxon>Magnoliopsida</taxon>
        <taxon>Liliopsida</taxon>
        <taxon>Araceae</taxon>
        <taxon>Aroideae</taxon>
        <taxon>Colocasieae</taxon>
        <taxon>Colocasia</taxon>
    </lineage>
</organism>
<protein>
    <submittedName>
        <fullName evidence="2">Uncharacterized protein</fullName>
    </submittedName>
</protein>
<feature type="compositionally biased region" description="Basic and acidic residues" evidence="1">
    <location>
        <begin position="116"/>
        <end position="130"/>
    </location>
</feature>
<gene>
    <name evidence="2" type="ORF">Taro_003283</name>
</gene>
<comment type="caution">
    <text evidence="2">The sequence shown here is derived from an EMBL/GenBank/DDBJ whole genome shotgun (WGS) entry which is preliminary data.</text>
</comment>
<feature type="region of interest" description="Disordered" evidence="1">
    <location>
        <begin position="1"/>
        <end position="21"/>
    </location>
</feature>
<evidence type="ECO:0000313" key="2">
    <source>
        <dbReference type="EMBL" id="MQL70970.1"/>
    </source>
</evidence>
<feature type="region of interest" description="Disordered" evidence="1">
    <location>
        <begin position="95"/>
        <end position="130"/>
    </location>
</feature>
<evidence type="ECO:0000313" key="3">
    <source>
        <dbReference type="Proteomes" id="UP000652761"/>
    </source>
</evidence>
<dbReference type="AlphaFoldDB" id="A0A843TNM5"/>
<reference evidence="2" key="1">
    <citation type="submission" date="2017-07" db="EMBL/GenBank/DDBJ databases">
        <title>Taro Niue Genome Assembly and Annotation.</title>
        <authorList>
            <person name="Atibalentja N."/>
            <person name="Keating K."/>
            <person name="Fields C.J."/>
        </authorList>
    </citation>
    <scope>NUCLEOTIDE SEQUENCE</scope>
    <source>
        <strain evidence="2">Niue_2</strain>
        <tissue evidence="2">Leaf</tissue>
    </source>
</reference>
<evidence type="ECO:0000256" key="1">
    <source>
        <dbReference type="SAM" id="MobiDB-lite"/>
    </source>
</evidence>
<proteinExistence type="predicted"/>
<dbReference type="Proteomes" id="UP000652761">
    <property type="component" value="Unassembled WGS sequence"/>
</dbReference>
<name>A0A843TNM5_COLES</name>
<dbReference type="EMBL" id="NMUH01000084">
    <property type="protein sequence ID" value="MQL70970.1"/>
    <property type="molecule type" value="Genomic_DNA"/>
</dbReference>
<accession>A0A843TNM5</accession>
<feature type="compositionally biased region" description="Basic residues" evidence="1">
    <location>
        <begin position="1"/>
        <end position="20"/>
    </location>
</feature>
<sequence>MHRGWLPIHRKGGSRHRKGLQPHSLHMYIHRHQLHRQELQSHKLYIYNQGLHKQEGYTHRVPYQMPPTFLSMQPSVLRLLGLHLQLLQDQMTQLMNPTPKEESDATSNPPVLTPEEAFRQVFGRERPGRI</sequence>
<keyword evidence="3" id="KW-1185">Reference proteome</keyword>
<dbReference type="OrthoDB" id="1113102at2759"/>